<keyword evidence="1" id="KW-1133">Transmembrane helix</keyword>
<evidence type="ECO:0000313" key="3">
    <source>
        <dbReference type="Proteomes" id="UP000886861"/>
    </source>
</evidence>
<keyword evidence="1" id="KW-0812">Transmembrane</keyword>
<feature type="transmembrane region" description="Helical" evidence="1">
    <location>
        <begin position="158"/>
        <end position="180"/>
    </location>
</feature>
<gene>
    <name evidence="2" type="ORF">IAA62_03210</name>
</gene>
<name>A0A9D1NEA3_9FIRM</name>
<accession>A0A9D1NEA3</accession>
<evidence type="ECO:0000313" key="2">
    <source>
        <dbReference type="EMBL" id="HIV01543.1"/>
    </source>
</evidence>
<evidence type="ECO:0000256" key="1">
    <source>
        <dbReference type="SAM" id="Phobius"/>
    </source>
</evidence>
<dbReference type="AlphaFoldDB" id="A0A9D1NEA3"/>
<organism evidence="2 3">
    <name type="scientific">Candidatus Caccopulliclostridium gallistercoris</name>
    <dbReference type="NCBI Taxonomy" id="2840719"/>
    <lineage>
        <taxon>Bacteria</taxon>
        <taxon>Bacillati</taxon>
        <taxon>Bacillota</taxon>
        <taxon>Clostridia</taxon>
        <taxon>Candidatus Caccopulliclostridium</taxon>
    </lineage>
</organism>
<keyword evidence="1" id="KW-0472">Membrane</keyword>
<feature type="transmembrane region" description="Helical" evidence="1">
    <location>
        <begin position="121"/>
        <end position="138"/>
    </location>
</feature>
<feature type="transmembrane region" description="Helical" evidence="1">
    <location>
        <begin position="33"/>
        <end position="56"/>
    </location>
</feature>
<reference evidence="2" key="1">
    <citation type="submission" date="2020-10" db="EMBL/GenBank/DDBJ databases">
        <authorList>
            <person name="Gilroy R."/>
        </authorList>
    </citation>
    <scope>NUCLEOTIDE SEQUENCE</scope>
    <source>
        <strain evidence="2">CHK186-9395</strain>
    </source>
</reference>
<dbReference type="EMBL" id="DVOJ01000012">
    <property type="protein sequence ID" value="HIV01543.1"/>
    <property type="molecule type" value="Genomic_DNA"/>
</dbReference>
<sequence>MNKIWALLMLASIVLLIFNNPSALVTEMTESAMGVITLCVELVAVYSIWLGILEIVDKTGLSEKLAKLLRPLIRFLFKTDDPEIIKMIAMNMSSNILGVGNAATPCGIRAMKLMDDKSGKATPAMIMLLVVNATSIQLLPTTTIGLRTAAGSASPTDIMIPTLVATFITAIFGISLTLLIQRVFKRRKKKLLSQTT</sequence>
<protein>
    <submittedName>
        <fullName evidence="2">Spore maturation protein</fullName>
    </submittedName>
</protein>
<proteinExistence type="predicted"/>
<reference evidence="2" key="2">
    <citation type="journal article" date="2021" name="PeerJ">
        <title>Extensive microbial diversity within the chicken gut microbiome revealed by metagenomics and culture.</title>
        <authorList>
            <person name="Gilroy R."/>
            <person name="Ravi A."/>
            <person name="Getino M."/>
            <person name="Pursley I."/>
            <person name="Horton D.L."/>
            <person name="Alikhan N.F."/>
            <person name="Baker D."/>
            <person name="Gharbi K."/>
            <person name="Hall N."/>
            <person name="Watson M."/>
            <person name="Adriaenssens E.M."/>
            <person name="Foster-Nyarko E."/>
            <person name="Jarju S."/>
            <person name="Secka A."/>
            <person name="Antonio M."/>
            <person name="Oren A."/>
            <person name="Chaudhuri R.R."/>
            <person name="La Ragione R."/>
            <person name="Hildebrand F."/>
            <person name="Pallen M.J."/>
        </authorList>
    </citation>
    <scope>NUCLEOTIDE SEQUENCE</scope>
    <source>
        <strain evidence="2">CHK186-9395</strain>
    </source>
</reference>
<dbReference type="Proteomes" id="UP000886861">
    <property type="component" value="Unassembled WGS sequence"/>
</dbReference>
<comment type="caution">
    <text evidence="2">The sequence shown here is derived from an EMBL/GenBank/DDBJ whole genome shotgun (WGS) entry which is preliminary data.</text>
</comment>